<organism evidence="2">
    <name type="scientific">Christensenella massiliensis</name>
    <dbReference type="NCBI Taxonomy" id="1805714"/>
    <lineage>
        <taxon>Bacteria</taxon>
        <taxon>Bacillati</taxon>
        <taxon>Bacillota</taxon>
        <taxon>Clostridia</taxon>
        <taxon>Christensenellales</taxon>
        <taxon>Christensenellaceae</taxon>
        <taxon>Christensenella</taxon>
    </lineage>
</organism>
<reference evidence="2" key="1">
    <citation type="submission" date="2023-02" db="EMBL/GenBank/DDBJ databases">
        <title>Gut commensal Christensenella minuta modulates host metabolism via a new class of secondary bile acids.</title>
        <authorList>
            <person name="Liu C."/>
        </authorList>
    </citation>
    <scope>NUCLEOTIDE SEQUENCE</scope>
    <source>
        <strain evidence="2">CA70</strain>
    </source>
</reference>
<dbReference type="RefSeq" id="WP_353422906.1">
    <property type="nucleotide sequence ID" value="NZ_CP117826.1"/>
</dbReference>
<dbReference type="EMBL" id="CP117826">
    <property type="protein sequence ID" value="XCC61428.1"/>
    <property type="molecule type" value="Genomic_DNA"/>
</dbReference>
<name>A0AAU8A6J6_9FIRM</name>
<keyword evidence="1" id="KW-0732">Signal</keyword>
<feature type="signal peptide" evidence="1">
    <location>
        <begin position="1"/>
        <end position="27"/>
    </location>
</feature>
<protein>
    <recommendedName>
        <fullName evidence="3">Lipoprotein</fullName>
    </recommendedName>
</protein>
<sequence>MNLRKKILAAVTVGVLCMALVGCGALSGIASVFTGNGDRDYYVTDPSLHVLEDMDEFGVYEDGKAILMPEEMGDGMDIGITFNKPYSEYFGEYYTGKEYDFRGRDITTKRGIGIGSTMEEVIEAYPDIAFLLFSEDTGDQNIFDLSPAQVEYRIRDHEDKEQYFKTVRFKTKDGELLSSAGYCDYIHENGLHGGYVFANQEEYFKSIWTISFTVEDGVITHIEIGSETL</sequence>
<feature type="chain" id="PRO_5043806632" description="Lipoprotein" evidence="1">
    <location>
        <begin position="28"/>
        <end position="229"/>
    </location>
</feature>
<accession>A0AAU8A6J6</accession>
<dbReference type="PROSITE" id="PS51257">
    <property type="entry name" value="PROKAR_LIPOPROTEIN"/>
    <property type="match status" value="1"/>
</dbReference>
<gene>
    <name evidence="2" type="ORF">PUP29_07770</name>
</gene>
<evidence type="ECO:0008006" key="3">
    <source>
        <dbReference type="Google" id="ProtNLM"/>
    </source>
</evidence>
<dbReference type="AlphaFoldDB" id="A0AAU8A6J6"/>
<proteinExistence type="predicted"/>
<evidence type="ECO:0000256" key="1">
    <source>
        <dbReference type="SAM" id="SignalP"/>
    </source>
</evidence>
<evidence type="ECO:0000313" key="2">
    <source>
        <dbReference type="EMBL" id="XCC61428.1"/>
    </source>
</evidence>